<accession>A7VXC8</accession>
<dbReference type="Proteomes" id="UP000003490">
    <property type="component" value="Unassembled WGS sequence"/>
</dbReference>
<evidence type="ECO:0000313" key="2">
    <source>
        <dbReference type="Proteomes" id="UP000003490"/>
    </source>
</evidence>
<dbReference type="HOGENOM" id="CLU_3166481_0_0_9"/>
<comment type="caution">
    <text evidence="1">The sequence shown here is derived from an EMBL/GenBank/DDBJ whole genome shotgun (WGS) entry which is preliminary data.</text>
</comment>
<gene>
    <name evidence="1" type="ORF">CLOLEP_03252</name>
</gene>
<protein>
    <submittedName>
        <fullName evidence="1">Uncharacterized protein</fullName>
    </submittedName>
</protein>
<name>A7VXC8_9FIRM</name>
<reference evidence="1 2" key="1">
    <citation type="submission" date="2007-08" db="EMBL/GenBank/DDBJ databases">
        <title>Draft genome sequence of Clostridium leptum (DSM 753).</title>
        <authorList>
            <person name="Sudarsanam P."/>
            <person name="Ley R."/>
            <person name="Guruge J."/>
            <person name="Turnbaugh P.J."/>
            <person name="Mahowald M."/>
            <person name="Liep D."/>
            <person name="Gordon J."/>
        </authorList>
    </citation>
    <scope>NUCLEOTIDE SEQUENCE [LARGE SCALE GENOMIC DNA]</scope>
    <source>
        <strain evidence="1 2">DSM 753</strain>
    </source>
</reference>
<dbReference type="AlphaFoldDB" id="A7VXC8"/>
<reference evidence="1 2" key="2">
    <citation type="submission" date="2007-08" db="EMBL/GenBank/DDBJ databases">
        <authorList>
            <person name="Fulton L."/>
            <person name="Clifton S."/>
            <person name="Fulton B."/>
            <person name="Xu J."/>
            <person name="Minx P."/>
            <person name="Pepin K.H."/>
            <person name="Johnson M."/>
            <person name="Thiruvilangam P."/>
            <person name="Bhonagiri V."/>
            <person name="Nash W.E."/>
            <person name="Wang C."/>
            <person name="Mardis E.R."/>
            <person name="Wilson R.K."/>
        </authorList>
    </citation>
    <scope>NUCLEOTIDE SEQUENCE [LARGE SCALE GENOMIC DNA]</scope>
    <source>
        <strain evidence="1 2">DSM 753</strain>
    </source>
</reference>
<organism evidence="1 2">
    <name type="scientific">[Clostridium] leptum DSM 753</name>
    <dbReference type="NCBI Taxonomy" id="428125"/>
    <lineage>
        <taxon>Bacteria</taxon>
        <taxon>Bacillati</taxon>
        <taxon>Bacillota</taxon>
        <taxon>Clostridia</taxon>
        <taxon>Eubacteriales</taxon>
        <taxon>Oscillospiraceae</taxon>
        <taxon>Oscillospiraceae incertae sedis</taxon>
    </lineage>
</organism>
<evidence type="ECO:0000313" key="1">
    <source>
        <dbReference type="EMBL" id="EDO60425.1"/>
    </source>
</evidence>
<proteinExistence type="predicted"/>
<sequence length="47" mass="5194">MVRLSIFAENFSIGKGAHTLHTGQRSFPSATFFSSQSFSAERFPSIL</sequence>
<dbReference type="EMBL" id="ABCB02000020">
    <property type="protein sequence ID" value="EDO60425.1"/>
    <property type="molecule type" value="Genomic_DNA"/>
</dbReference>